<dbReference type="AlphaFoldDB" id="A0A822YR88"/>
<accession>A0A822YR88</accession>
<gene>
    <name evidence="1" type="ORF">HUJ06_007355</name>
</gene>
<evidence type="ECO:0000313" key="2">
    <source>
        <dbReference type="Proteomes" id="UP000607653"/>
    </source>
</evidence>
<reference evidence="1 2" key="1">
    <citation type="journal article" date="2020" name="Mol. Biol. Evol.">
        <title>Distinct Expression and Methylation Patterns for Genes with Different Fates following a Single Whole-Genome Duplication in Flowering Plants.</title>
        <authorList>
            <person name="Shi T."/>
            <person name="Rahmani R.S."/>
            <person name="Gugger P.F."/>
            <person name="Wang M."/>
            <person name="Li H."/>
            <person name="Zhang Y."/>
            <person name="Li Z."/>
            <person name="Wang Q."/>
            <person name="Van de Peer Y."/>
            <person name="Marchal K."/>
            <person name="Chen J."/>
        </authorList>
    </citation>
    <scope>NUCLEOTIDE SEQUENCE [LARGE SCALE GENOMIC DNA]</scope>
    <source>
        <tissue evidence="1">Leaf</tissue>
    </source>
</reference>
<protein>
    <submittedName>
        <fullName evidence="1">Uncharacterized protein</fullName>
    </submittedName>
</protein>
<dbReference type="EMBL" id="DUZY01000004">
    <property type="protein sequence ID" value="DAD36714.1"/>
    <property type="molecule type" value="Genomic_DNA"/>
</dbReference>
<evidence type="ECO:0000313" key="1">
    <source>
        <dbReference type="EMBL" id="DAD36714.1"/>
    </source>
</evidence>
<name>A0A822YR88_NELNU</name>
<dbReference type="Proteomes" id="UP000607653">
    <property type="component" value="Unassembled WGS sequence"/>
</dbReference>
<keyword evidence="2" id="KW-1185">Reference proteome</keyword>
<proteinExistence type="predicted"/>
<organism evidence="1 2">
    <name type="scientific">Nelumbo nucifera</name>
    <name type="common">Sacred lotus</name>
    <dbReference type="NCBI Taxonomy" id="4432"/>
    <lineage>
        <taxon>Eukaryota</taxon>
        <taxon>Viridiplantae</taxon>
        <taxon>Streptophyta</taxon>
        <taxon>Embryophyta</taxon>
        <taxon>Tracheophyta</taxon>
        <taxon>Spermatophyta</taxon>
        <taxon>Magnoliopsida</taxon>
        <taxon>Proteales</taxon>
        <taxon>Nelumbonaceae</taxon>
        <taxon>Nelumbo</taxon>
    </lineage>
</organism>
<comment type="caution">
    <text evidence="1">The sequence shown here is derived from an EMBL/GenBank/DDBJ whole genome shotgun (WGS) entry which is preliminary data.</text>
</comment>
<sequence>MKQNVEHCDEVNRLRKMIRNNGLDLDATPFSEGQEGLTNYALDNDDYGVELPVGVAYTAPWG</sequence>